<proteinExistence type="inferred from homology"/>
<dbReference type="HAMAP" id="MF_00336">
    <property type="entry name" value="BioD"/>
    <property type="match status" value="1"/>
</dbReference>
<dbReference type="Pfam" id="PF00202">
    <property type="entry name" value="Aminotran_3"/>
    <property type="match status" value="2"/>
</dbReference>
<comment type="subcellular location">
    <subcellularLocation>
        <location evidence="1">Mitochondrion</location>
    </subcellularLocation>
</comment>
<dbReference type="InterPro" id="IPR004472">
    <property type="entry name" value="DTB_synth_BioD"/>
</dbReference>
<dbReference type="GO" id="GO:0008483">
    <property type="term" value="F:transaminase activity"/>
    <property type="evidence" value="ECO:0007669"/>
    <property type="project" value="UniProtKB-KW"/>
</dbReference>
<name>A0ABD0TYE5_DENTH</name>
<organism evidence="5 6">
    <name type="scientific">Dendrobium thyrsiflorum</name>
    <name type="common">Pinecone-like raceme dendrobium</name>
    <name type="synonym">Orchid</name>
    <dbReference type="NCBI Taxonomy" id="117978"/>
    <lineage>
        <taxon>Eukaryota</taxon>
        <taxon>Viridiplantae</taxon>
        <taxon>Streptophyta</taxon>
        <taxon>Embryophyta</taxon>
        <taxon>Tracheophyta</taxon>
        <taxon>Spermatophyta</taxon>
        <taxon>Magnoliopsida</taxon>
        <taxon>Liliopsida</taxon>
        <taxon>Asparagales</taxon>
        <taxon>Orchidaceae</taxon>
        <taxon>Epidendroideae</taxon>
        <taxon>Malaxideae</taxon>
        <taxon>Dendrobiinae</taxon>
        <taxon>Dendrobium</taxon>
    </lineage>
</organism>
<dbReference type="PANTHER" id="PTHR42684">
    <property type="entry name" value="ADENOSYLMETHIONINE-8-AMINO-7-OXONONANOATE AMINOTRANSFERASE"/>
    <property type="match status" value="1"/>
</dbReference>
<dbReference type="InterPro" id="IPR027417">
    <property type="entry name" value="P-loop_NTPase"/>
</dbReference>
<dbReference type="AlphaFoldDB" id="A0ABD0TYE5"/>
<evidence type="ECO:0000313" key="5">
    <source>
        <dbReference type="EMBL" id="KAL0904674.1"/>
    </source>
</evidence>
<keyword evidence="3" id="KW-0808">Transferase</keyword>
<dbReference type="InterPro" id="IPR049704">
    <property type="entry name" value="Aminotrans_3_PPA_site"/>
</dbReference>
<dbReference type="InterPro" id="IPR015421">
    <property type="entry name" value="PyrdxlP-dep_Trfase_major"/>
</dbReference>
<dbReference type="PROSITE" id="PS00600">
    <property type="entry name" value="AA_TRANSFER_CLASS_3"/>
    <property type="match status" value="1"/>
</dbReference>
<dbReference type="SUPFAM" id="SSF52540">
    <property type="entry name" value="P-loop containing nucleoside triphosphate hydrolases"/>
    <property type="match status" value="1"/>
</dbReference>
<keyword evidence="4" id="KW-0663">Pyridoxal phosphate</keyword>
<dbReference type="GO" id="GO:0009102">
    <property type="term" value="P:biotin biosynthetic process"/>
    <property type="evidence" value="ECO:0007669"/>
    <property type="project" value="UniProtKB-ARBA"/>
</dbReference>
<dbReference type="GO" id="GO:0005739">
    <property type="term" value="C:mitochondrion"/>
    <property type="evidence" value="ECO:0007669"/>
    <property type="project" value="UniProtKB-SubCell"/>
</dbReference>
<reference evidence="5 6" key="1">
    <citation type="journal article" date="2024" name="Plant Biotechnol. J.">
        <title>Dendrobium thyrsiflorum genome and its molecular insights into genes involved in important horticultural traits.</title>
        <authorList>
            <person name="Chen B."/>
            <person name="Wang J.Y."/>
            <person name="Zheng P.J."/>
            <person name="Li K.L."/>
            <person name="Liang Y.M."/>
            <person name="Chen X.F."/>
            <person name="Zhang C."/>
            <person name="Zhao X."/>
            <person name="He X."/>
            <person name="Zhang G.Q."/>
            <person name="Liu Z.J."/>
            <person name="Xu Q."/>
        </authorList>
    </citation>
    <scope>NUCLEOTIDE SEQUENCE [LARGE SCALE GENOMIC DNA]</scope>
    <source>
        <strain evidence="5">GZMU011</strain>
    </source>
</reference>
<dbReference type="FunFam" id="3.40.640.10:FF:000275">
    <property type="entry name" value="Bifunctional dethiobiotin synthetase/7,8-diamino-pelargonic acid aminotransferase, mitochondrial"/>
    <property type="match status" value="1"/>
</dbReference>
<dbReference type="EMBL" id="JANQDX010000019">
    <property type="protein sequence ID" value="KAL0904674.1"/>
    <property type="molecule type" value="Genomic_DNA"/>
</dbReference>
<dbReference type="InterPro" id="IPR005814">
    <property type="entry name" value="Aminotrans_3"/>
</dbReference>
<evidence type="ECO:0008006" key="7">
    <source>
        <dbReference type="Google" id="ProtNLM"/>
    </source>
</evidence>
<dbReference type="InterPro" id="IPR015422">
    <property type="entry name" value="PyrdxlP-dep_Trfase_small"/>
</dbReference>
<gene>
    <name evidence="5" type="ORF">M5K25_026805</name>
</gene>
<dbReference type="Proteomes" id="UP001552299">
    <property type="component" value="Unassembled WGS sequence"/>
</dbReference>
<dbReference type="CDD" id="cd03109">
    <property type="entry name" value="DTBS"/>
    <property type="match status" value="1"/>
</dbReference>
<dbReference type="InterPro" id="IPR015424">
    <property type="entry name" value="PyrdxlP-dep_Trfase"/>
</dbReference>
<evidence type="ECO:0000313" key="6">
    <source>
        <dbReference type="Proteomes" id="UP001552299"/>
    </source>
</evidence>
<evidence type="ECO:0000256" key="2">
    <source>
        <dbReference type="ARBA" id="ARBA00022576"/>
    </source>
</evidence>
<accession>A0ABD0TYE5</accession>
<keyword evidence="2" id="KW-0032">Aminotransferase</keyword>
<evidence type="ECO:0000256" key="4">
    <source>
        <dbReference type="ARBA" id="ARBA00022898"/>
    </source>
</evidence>
<sequence>MKTTIRLFALREPTGFDNFELRTHSSHRDVRHLSLRRNHPKMPHIPLRPNFFLRRRYLPFPFLLQPKFIHEHSFPSSELDLSNPTFMIYGSNTGVGKTLVSTGIATSILSASEPSHCLYVKPVQTGFPVDSDSRFVYRKVSEIFRTGKPRDIFASNRVVKASKEVLSAATELSMDNIGEGLGFRGSWCYEETVVGKGIEEGKGFKLICLTLYGWKEAVSPHLAVEREGMAVDDSVLREELGSWLKVSAGAEKDGGDEKGAVWRLVETAGGVASPGPSGSLQCDLYRPFRLPVILVGDGRLGGISATISAYESLEVRGYDTVAIVLEGLGLQNEISLLSYLRNRLPVFVLPPVPEEPSNNLIDWFSESSKIFSSLQEVMLSYHRKRIQSLHDMRKKASNIFWWPFTQHKLVSMEIVTVIDSRCGENFAIHKVRHNKEMLVSQFDACASWWTQGPDAILQIELAREMGYSAARYGHVIFPENVYEPSFRCAELLLEGVGKGWASRVFYSDNGSTAVEIALKMALRKFSFDHGLTDFENVNSSGVDEIRVLALNGSYHGDTLGAMEAQAPTSYTGFLQHPWYSGKGLFLKPPTSLISMEIWNLCIPDCFESDNFGKDDLQFSSYGELLSRDRDSSDVARCYFSYISNQLLEFSASSPSKYIGALIIEPVIHGSGGMHMIDPLFQRMLASECRKRRIPIIFDEVFSGFWRLGRESAAELLDCLPDIACYGKLMTGGIIPLAATLATETVFNAFRGDSKLIALLHGHSYSAHAMGCAAAAKSMQWFKDPTTNINIEHGEGKLKELWDMKFVHQISSLPAVKRVVALGTLFAIELRAKGADLGYASLQASSLVQQLREDGIFMRPLGNVIYLMCGPCTSQHFCSQQLIKVYQRISKFSEAWLKESQCGQTYGNQRF</sequence>
<comment type="caution">
    <text evidence="5">The sequence shown here is derived from an EMBL/GenBank/DDBJ whole genome shotgun (WGS) entry which is preliminary data.</text>
</comment>
<dbReference type="SUPFAM" id="SSF53383">
    <property type="entry name" value="PLP-dependent transferases"/>
    <property type="match status" value="1"/>
</dbReference>
<evidence type="ECO:0000256" key="1">
    <source>
        <dbReference type="ARBA" id="ARBA00004173"/>
    </source>
</evidence>
<dbReference type="Gene3D" id="3.40.640.10">
    <property type="entry name" value="Type I PLP-dependent aspartate aminotransferase-like (Major domain)"/>
    <property type="match status" value="1"/>
</dbReference>
<evidence type="ECO:0000256" key="3">
    <source>
        <dbReference type="ARBA" id="ARBA00022679"/>
    </source>
</evidence>
<dbReference type="Gene3D" id="3.90.1150.10">
    <property type="entry name" value="Aspartate Aminotransferase, domain 1"/>
    <property type="match status" value="2"/>
</dbReference>
<dbReference type="Gene3D" id="3.40.50.300">
    <property type="entry name" value="P-loop containing nucleotide triphosphate hydrolases"/>
    <property type="match status" value="1"/>
</dbReference>
<keyword evidence="6" id="KW-1185">Reference proteome</keyword>
<dbReference type="PANTHER" id="PTHR42684:SF3">
    <property type="entry name" value="ADENOSYLMETHIONINE-8-AMINO-7-OXONONANOATE AMINOTRANSFERASE"/>
    <property type="match status" value="1"/>
</dbReference>
<protein>
    <recommendedName>
        <fullName evidence="7">Bifunctional dethiobiotin synthetase/7,8-diamino-pelargonic acid aminotransferase, mitochondrial</fullName>
    </recommendedName>
</protein>
<dbReference type="FunFam" id="3.90.1150.10:FF:000090">
    <property type="entry name" value="Bifunctional dethiobiotin synthetase/7,8-diamino-pelargonic acid aminotransferase, mitochondrial"/>
    <property type="match status" value="1"/>
</dbReference>